<feature type="compositionally biased region" description="Polar residues" evidence="1">
    <location>
        <begin position="226"/>
        <end position="242"/>
    </location>
</feature>
<organism evidence="3">
    <name type="scientific">Solanum chilense</name>
    <name type="common">Tomato</name>
    <name type="synonym">Lycopersicon chilense</name>
    <dbReference type="NCBI Taxonomy" id="4083"/>
    <lineage>
        <taxon>Eukaryota</taxon>
        <taxon>Viridiplantae</taxon>
        <taxon>Streptophyta</taxon>
        <taxon>Embryophyta</taxon>
        <taxon>Tracheophyta</taxon>
        <taxon>Spermatophyta</taxon>
        <taxon>Magnoliopsida</taxon>
        <taxon>eudicotyledons</taxon>
        <taxon>Gunneridae</taxon>
        <taxon>Pentapetalae</taxon>
        <taxon>asterids</taxon>
        <taxon>lamiids</taxon>
        <taxon>Solanales</taxon>
        <taxon>Solanaceae</taxon>
        <taxon>Solanoideae</taxon>
        <taxon>Solaneae</taxon>
        <taxon>Solanum</taxon>
        <taxon>Solanum subgen. Lycopersicon</taxon>
    </lineage>
</organism>
<name>A0A6N2APS7_SOLCI</name>
<dbReference type="AlphaFoldDB" id="A0A6N2APS7"/>
<dbReference type="InterPro" id="IPR040256">
    <property type="entry name" value="At4g02000-like"/>
</dbReference>
<protein>
    <recommendedName>
        <fullName evidence="2">DUF4283 domain-containing protein</fullName>
    </recommendedName>
</protein>
<proteinExistence type="predicted"/>
<feature type="compositionally biased region" description="Polar residues" evidence="1">
    <location>
        <begin position="113"/>
        <end position="128"/>
    </location>
</feature>
<dbReference type="PANTHER" id="PTHR31286:SF177">
    <property type="entry name" value="ENDONUCLEASE_EXONUCLEASE_PHOSPHATASE"/>
    <property type="match status" value="1"/>
</dbReference>
<dbReference type="PANTHER" id="PTHR31286">
    <property type="entry name" value="GLYCINE-RICH CELL WALL STRUCTURAL PROTEIN 1.8-LIKE"/>
    <property type="match status" value="1"/>
</dbReference>
<comment type="caution">
    <text evidence="3">The sequence shown here is derived from an EMBL/GenBank/DDBJ whole genome shotgun (WGS) entry which is preliminary data.</text>
</comment>
<dbReference type="InterPro" id="IPR025558">
    <property type="entry name" value="DUF4283"/>
</dbReference>
<feature type="non-terminal residue" evidence="3">
    <location>
        <position position="1"/>
    </location>
</feature>
<gene>
    <name evidence="3" type="ORF">EJD97_007491</name>
</gene>
<dbReference type="EMBL" id="RXGB01020911">
    <property type="protein sequence ID" value="TMW81883.1"/>
    <property type="molecule type" value="Genomic_DNA"/>
</dbReference>
<sequence length="491" mass="55914">KKKKKKKNPKPSSRLREEAIQVTTIEAEMDEFCYNRERDQNLNLQVRDIQRADNLQELVRAESQRIGEENIQAIEVEKLSSMAAAKSQSATSRSMEAAQSSSGVNRLDESRQKSVTGESSQERNIQIQQEKENMQSGNIDHRQEAVMVESSLGLNPHFQQRGQDRGGRYIDSRQGIVMGESQNLQAQGHREGNQYTPRNPSSRISDGSPIQNNQGAGHSSELLRKQGNNQGNPIITTSNSDRNVQEPVRLNVEPVGTQNYQMNFPKISTNFDRNINKNVADRNDPPLANNDRTAKKDQAQEPAPYTVIQTYADRLRFNQSKKRVSITLSKPEITTKQGLPAVLFVKDEVVKELASTCKYTLIGKFIYTMPRVELIRKNFILQTQLSGGVKIAHFNSRHVYIDLDNELDYNMVWTKQRMTIAGQVMRIQAWTPTFKPDEETPLVPIWISLPELPWHCYNKEFITSLLAPIDMQIPMSLETGRVVSAYNQQRM</sequence>
<evidence type="ECO:0000256" key="1">
    <source>
        <dbReference type="SAM" id="MobiDB-lite"/>
    </source>
</evidence>
<feature type="region of interest" description="Disordered" evidence="1">
    <location>
        <begin position="85"/>
        <end position="138"/>
    </location>
</feature>
<feature type="compositionally biased region" description="Polar residues" evidence="1">
    <location>
        <begin position="193"/>
        <end position="217"/>
    </location>
</feature>
<evidence type="ECO:0000313" key="3">
    <source>
        <dbReference type="EMBL" id="TMW81883.1"/>
    </source>
</evidence>
<feature type="region of interest" description="Disordered" evidence="1">
    <location>
        <begin position="276"/>
        <end position="302"/>
    </location>
</feature>
<feature type="compositionally biased region" description="Basic and acidic residues" evidence="1">
    <location>
        <begin position="129"/>
        <end position="138"/>
    </location>
</feature>
<accession>A0A6N2APS7</accession>
<dbReference type="Pfam" id="PF14111">
    <property type="entry name" value="DUF4283"/>
    <property type="match status" value="1"/>
</dbReference>
<evidence type="ECO:0000259" key="2">
    <source>
        <dbReference type="Pfam" id="PF14111"/>
    </source>
</evidence>
<feature type="compositionally biased region" description="Polar residues" evidence="1">
    <location>
        <begin position="86"/>
        <end position="104"/>
    </location>
</feature>
<feature type="domain" description="DUF4283" evidence="2">
    <location>
        <begin position="355"/>
        <end position="438"/>
    </location>
</feature>
<feature type="region of interest" description="Disordered" evidence="1">
    <location>
        <begin position="183"/>
        <end position="247"/>
    </location>
</feature>
<reference evidence="3" key="1">
    <citation type="submission" date="2019-05" db="EMBL/GenBank/DDBJ databases">
        <title>The de novo reference genome and transcriptome assemblies of the wild tomato species Solanum chilense.</title>
        <authorList>
            <person name="Stam R."/>
            <person name="Nosenko T."/>
            <person name="Hoerger A.C."/>
            <person name="Stephan W."/>
            <person name="Seidel M.A."/>
            <person name="Kuhn J.M.M."/>
            <person name="Haberer G."/>
            <person name="Tellier A."/>
        </authorList>
    </citation>
    <scope>NUCLEOTIDE SEQUENCE</scope>
    <source>
        <tissue evidence="3">Mature leaves</tissue>
    </source>
</reference>